<dbReference type="Proteomes" id="UP001187315">
    <property type="component" value="Unassembled WGS sequence"/>
</dbReference>
<dbReference type="PROSITE" id="PS00194">
    <property type="entry name" value="THIOREDOXIN_1"/>
    <property type="match status" value="3"/>
</dbReference>
<organism evidence="12 13">
    <name type="scientific">Tachysurus vachellii</name>
    <name type="common">Darkbarbel catfish</name>
    <name type="synonym">Pelteobagrus vachellii</name>
    <dbReference type="NCBI Taxonomy" id="175792"/>
    <lineage>
        <taxon>Eukaryota</taxon>
        <taxon>Metazoa</taxon>
        <taxon>Chordata</taxon>
        <taxon>Craniata</taxon>
        <taxon>Vertebrata</taxon>
        <taxon>Euteleostomi</taxon>
        <taxon>Actinopterygii</taxon>
        <taxon>Neopterygii</taxon>
        <taxon>Teleostei</taxon>
        <taxon>Ostariophysi</taxon>
        <taxon>Siluriformes</taxon>
        <taxon>Bagridae</taxon>
        <taxon>Tachysurus</taxon>
    </lineage>
</organism>
<feature type="domain" description="Thioredoxin" evidence="11">
    <location>
        <begin position="498"/>
        <end position="616"/>
    </location>
</feature>
<comment type="caution">
    <text evidence="12">The sequence shown here is derived from an EMBL/GenBank/DDBJ whole genome shotgun (WGS) entry which is preliminary data.</text>
</comment>
<dbReference type="SUPFAM" id="SSF46565">
    <property type="entry name" value="Chaperone J-domain"/>
    <property type="match status" value="1"/>
</dbReference>
<evidence type="ECO:0000256" key="1">
    <source>
        <dbReference type="ARBA" id="ARBA00004319"/>
    </source>
</evidence>
<keyword evidence="7" id="KW-1015">Disulfide bond</keyword>
<dbReference type="GO" id="GO:0036503">
    <property type="term" value="P:ERAD pathway"/>
    <property type="evidence" value="ECO:0007669"/>
    <property type="project" value="UniProtKB-ARBA"/>
</dbReference>
<protein>
    <recommendedName>
        <fullName evidence="2">DnaJ homolog subfamily C member 10</fullName>
    </recommendedName>
</protein>
<dbReference type="GO" id="GO:0016671">
    <property type="term" value="F:oxidoreductase activity, acting on a sulfur group of donors, disulfide as acceptor"/>
    <property type="evidence" value="ECO:0007669"/>
    <property type="project" value="TreeGrafter"/>
</dbReference>
<evidence type="ECO:0000259" key="10">
    <source>
        <dbReference type="PROSITE" id="PS50076"/>
    </source>
</evidence>
<proteinExistence type="predicted"/>
<dbReference type="CDD" id="cd03003">
    <property type="entry name" value="PDI_a_ERdj5_N"/>
    <property type="match status" value="1"/>
</dbReference>
<evidence type="ECO:0000259" key="11">
    <source>
        <dbReference type="PROSITE" id="PS51352"/>
    </source>
</evidence>
<dbReference type="PANTHER" id="PTHR44340">
    <property type="entry name" value="DNAJ HOMOLOG SUBFAMILY C MEMBER 10"/>
    <property type="match status" value="1"/>
</dbReference>
<evidence type="ECO:0000256" key="7">
    <source>
        <dbReference type="ARBA" id="ARBA00023157"/>
    </source>
</evidence>
<dbReference type="PANTHER" id="PTHR44340:SF1">
    <property type="entry name" value="DNAJ HOMOLOG SUBFAMILY C MEMBER 10"/>
    <property type="match status" value="1"/>
</dbReference>
<evidence type="ECO:0000256" key="8">
    <source>
        <dbReference type="ARBA" id="ARBA00023180"/>
    </source>
</evidence>
<dbReference type="FunFam" id="3.40.30.10:FF:000087">
    <property type="entry name" value="DnaJ homolog subfamily C member 10"/>
    <property type="match status" value="1"/>
</dbReference>
<dbReference type="GO" id="GO:0051087">
    <property type="term" value="F:protein-folding chaperone binding"/>
    <property type="evidence" value="ECO:0007669"/>
    <property type="project" value="UniProtKB-ARBA"/>
</dbReference>
<dbReference type="GO" id="GO:0036498">
    <property type="term" value="P:IRE1-mediated unfolded protein response"/>
    <property type="evidence" value="ECO:0007669"/>
    <property type="project" value="TreeGrafter"/>
</dbReference>
<name>A0AA88N4C6_TACVA</name>
<dbReference type="InterPro" id="IPR013766">
    <property type="entry name" value="Thioredoxin_domain"/>
</dbReference>
<reference evidence="12" key="1">
    <citation type="submission" date="2023-08" db="EMBL/GenBank/DDBJ databases">
        <title>Pelteobagrus vachellii genome.</title>
        <authorList>
            <person name="Liu H."/>
        </authorList>
    </citation>
    <scope>NUCLEOTIDE SEQUENCE</scope>
    <source>
        <strain evidence="12">PRFRI_2022a</strain>
        <tissue evidence="12">Muscle</tissue>
    </source>
</reference>
<dbReference type="InterPro" id="IPR035674">
    <property type="entry name" value="ERdj5_TRX_C"/>
</dbReference>
<keyword evidence="9" id="KW-0676">Redox-active center</keyword>
<feature type="domain" description="Thioredoxin" evidence="11">
    <location>
        <begin position="617"/>
        <end position="731"/>
    </location>
</feature>
<evidence type="ECO:0000313" key="12">
    <source>
        <dbReference type="EMBL" id="KAK2849748.1"/>
    </source>
</evidence>
<keyword evidence="8" id="KW-0325">Glycoprotein</keyword>
<dbReference type="FunFam" id="3.40.30.10:FF:000106">
    <property type="entry name" value="DnaJ homolog subfamily C member 10"/>
    <property type="match status" value="1"/>
</dbReference>
<dbReference type="PRINTS" id="PR00421">
    <property type="entry name" value="THIOREDOXIN"/>
</dbReference>
<evidence type="ECO:0000256" key="6">
    <source>
        <dbReference type="ARBA" id="ARBA00023002"/>
    </source>
</evidence>
<dbReference type="Pfam" id="PF00085">
    <property type="entry name" value="Thioredoxin"/>
    <property type="match status" value="4"/>
</dbReference>
<evidence type="ECO:0000256" key="3">
    <source>
        <dbReference type="ARBA" id="ARBA00022729"/>
    </source>
</evidence>
<dbReference type="FunFam" id="3.40.30.10:FF:000125">
    <property type="entry name" value="DnaJ homolog subfamily C member 10"/>
    <property type="match status" value="1"/>
</dbReference>
<dbReference type="SUPFAM" id="SSF52833">
    <property type="entry name" value="Thioredoxin-like"/>
    <property type="match status" value="6"/>
</dbReference>
<accession>A0AA88N4C6</accession>
<keyword evidence="4" id="KW-0677">Repeat</keyword>
<keyword evidence="3" id="KW-0732">Signal</keyword>
<feature type="domain" description="Thioredoxin" evidence="11">
    <location>
        <begin position="184"/>
        <end position="298"/>
    </location>
</feature>
<dbReference type="InterPro" id="IPR036869">
    <property type="entry name" value="J_dom_sf"/>
</dbReference>
<dbReference type="FunFam" id="1.10.287.110:FF:000029">
    <property type="entry name" value="DnaJ homolog subfamily C member 10"/>
    <property type="match status" value="1"/>
</dbReference>
<evidence type="ECO:0000256" key="2">
    <source>
        <dbReference type="ARBA" id="ARBA00020920"/>
    </source>
</evidence>
<dbReference type="CDD" id="cd06257">
    <property type="entry name" value="DnaJ"/>
    <property type="match status" value="1"/>
</dbReference>
<dbReference type="PROSITE" id="PS51352">
    <property type="entry name" value="THIOREDOXIN_2"/>
    <property type="match status" value="4"/>
</dbReference>
<dbReference type="InterPro" id="IPR036249">
    <property type="entry name" value="Thioredoxin-like_sf"/>
</dbReference>
<dbReference type="FunFam" id="3.40.30.10:FF:000135">
    <property type="entry name" value="DnaJ homolog subfamily C member 10"/>
    <property type="match status" value="1"/>
</dbReference>
<gene>
    <name evidence="12" type="ORF">Q7C36_008531</name>
</gene>
<evidence type="ECO:0000256" key="4">
    <source>
        <dbReference type="ARBA" id="ARBA00022737"/>
    </source>
</evidence>
<feature type="domain" description="Thioredoxin" evidence="11">
    <location>
        <begin position="732"/>
        <end position="842"/>
    </location>
</feature>
<sequence>MLEEEDTGISCRLSLSVCVCVCVCVCSSRNFVIKGFITGHESSFNSLTNKRSLRFLAAMRRQRSSSPVFQDGVMPSMKTLLFLFILTWLVVTIHSDEDYYKLLGISREASTREIRQAFKKLALTMHPDKNPNDETAHEKFLKINRAYEVLKDEDLRKKYDKYGEKGLQDEQQGGRYESWNYYRYDFGIYDDDPEVTTLDRGDFDAAVNSGEVWFVNFYYPRCSHCHELAPTWREFAKEMDGVIRIGAVNCGDNTMLCRSKGISSYPSLFVFRAGMNPEKYYGDRTKSSLTKFAMQYVTTKVTELWQGNVFTEIEQAFAAKIGWLITFCADTGDCLESHTRQKLAGMLNGLVKVGWMDCTLHTDLCKSFDVTTSATALFPPGSSLTQEGSVLFLKTLDVREIFAQVLQHMPDLEILTKQSFEEKLSRHRWLVSFTFGENSAATNGYKKLGTLLKDSHIQVGKVNCVSEAELCTSLYIQKPCVAVFKGLGIHNYEIYHGKDALYNIVAFAKESVSAHVTTLRPENFPRDEKEPWLVDFFAPWCPPCRALLPELRKASVQLHGQMKFGTLDCTIHEGLCNMYNINAYPTTVIFNKSSIHEYEGHHSADGILEFIQDLVNPAVVTLDPDTFQQLVKKRKHTETWMVDFYAPWCGPCQALLPEWRRMARMLSGLVSVGSVDCQKYHSFCQSESVRAYPEIRLYPQNSNRRDQFNSYNGWHRDAHSLKTWALSSLPRVSVDLSPEDFKKNVLEGKEHWVLDFYAPWCGPCQHFAPEFEILARMLKGTVRAGKVDCQAHYEMCQRAGIRSYPTVRFYPNLGTARRDQGGEYINSQSANIIADIIQQRLQQLGIHKKLKFKDEL</sequence>
<evidence type="ECO:0000256" key="5">
    <source>
        <dbReference type="ARBA" id="ARBA00022824"/>
    </source>
</evidence>
<dbReference type="InterPro" id="IPR017937">
    <property type="entry name" value="Thioredoxin_CS"/>
</dbReference>
<dbReference type="GO" id="GO:0015035">
    <property type="term" value="F:protein-disulfide reductase activity"/>
    <property type="evidence" value="ECO:0007669"/>
    <property type="project" value="TreeGrafter"/>
</dbReference>
<dbReference type="InterPro" id="IPR035673">
    <property type="entry name" value="ERdj5_TRX_N"/>
</dbReference>
<dbReference type="SMART" id="SM00271">
    <property type="entry name" value="DnaJ"/>
    <property type="match status" value="1"/>
</dbReference>
<keyword evidence="6" id="KW-0560">Oxidoreductase</keyword>
<keyword evidence="13" id="KW-1185">Reference proteome</keyword>
<dbReference type="CDD" id="cd03004">
    <property type="entry name" value="PDI_a_ERdj5_C"/>
    <property type="match status" value="3"/>
</dbReference>
<evidence type="ECO:0000313" key="13">
    <source>
        <dbReference type="Proteomes" id="UP001187315"/>
    </source>
</evidence>
<dbReference type="InterPro" id="IPR001623">
    <property type="entry name" value="DnaJ_domain"/>
</dbReference>
<keyword evidence="5" id="KW-0256">Endoplasmic reticulum</keyword>
<dbReference type="GO" id="GO:0005788">
    <property type="term" value="C:endoplasmic reticulum lumen"/>
    <property type="evidence" value="ECO:0007669"/>
    <property type="project" value="UniProtKB-SubCell"/>
</dbReference>
<dbReference type="Pfam" id="PF00226">
    <property type="entry name" value="DnaJ"/>
    <property type="match status" value="1"/>
</dbReference>
<dbReference type="EMBL" id="JAVHJS010000008">
    <property type="protein sequence ID" value="KAK2849748.1"/>
    <property type="molecule type" value="Genomic_DNA"/>
</dbReference>
<dbReference type="FunFam" id="3.40.30.10:FF:000169">
    <property type="entry name" value="DnaJ homolog subfamily C member 10"/>
    <property type="match status" value="1"/>
</dbReference>
<dbReference type="Gene3D" id="1.10.287.110">
    <property type="entry name" value="DnaJ domain"/>
    <property type="match status" value="1"/>
</dbReference>
<dbReference type="Gene3D" id="3.40.30.10">
    <property type="entry name" value="Glutaredoxin"/>
    <property type="match status" value="6"/>
</dbReference>
<evidence type="ECO:0000256" key="9">
    <source>
        <dbReference type="ARBA" id="ARBA00023284"/>
    </source>
</evidence>
<comment type="subcellular location">
    <subcellularLocation>
        <location evidence="1">Endoplasmic reticulum lumen</location>
    </subcellularLocation>
</comment>
<dbReference type="GO" id="GO:0051117">
    <property type="term" value="F:ATPase binding"/>
    <property type="evidence" value="ECO:0007669"/>
    <property type="project" value="UniProtKB-ARBA"/>
</dbReference>
<feature type="domain" description="J" evidence="10">
    <location>
        <begin position="98"/>
        <end position="163"/>
    </location>
</feature>
<dbReference type="PRINTS" id="PR00625">
    <property type="entry name" value="JDOMAIN"/>
</dbReference>
<dbReference type="PROSITE" id="PS50076">
    <property type="entry name" value="DNAJ_2"/>
    <property type="match status" value="1"/>
</dbReference>
<dbReference type="CDD" id="cd02961">
    <property type="entry name" value="PDI_a_family"/>
    <property type="match status" value="1"/>
</dbReference>
<dbReference type="AlphaFoldDB" id="A0AA88N4C6"/>
<dbReference type="GO" id="GO:0051787">
    <property type="term" value="F:misfolded protein binding"/>
    <property type="evidence" value="ECO:0007669"/>
    <property type="project" value="TreeGrafter"/>
</dbReference>
<dbReference type="InterPro" id="IPR052460">
    <property type="entry name" value="ER_disulfide_reductase"/>
</dbReference>